<feature type="transmembrane region" description="Helical" evidence="2">
    <location>
        <begin position="116"/>
        <end position="140"/>
    </location>
</feature>
<dbReference type="InterPro" id="IPR022062">
    <property type="entry name" value="DUF3618"/>
</dbReference>
<comment type="caution">
    <text evidence="3">The sequence shown here is derived from an EMBL/GenBank/DDBJ whole genome shotgun (WGS) entry which is preliminary data.</text>
</comment>
<keyword evidence="2" id="KW-0812">Transmembrane</keyword>
<feature type="compositionally biased region" description="Low complexity" evidence="1">
    <location>
        <begin position="30"/>
        <end position="56"/>
    </location>
</feature>
<evidence type="ECO:0000256" key="1">
    <source>
        <dbReference type="SAM" id="MobiDB-lite"/>
    </source>
</evidence>
<gene>
    <name evidence="3" type="ORF">N1028_16540</name>
</gene>
<keyword evidence="4" id="KW-1185">Reference proteome</keyword>
<name>A0AA42BW48_9MICO</name>
<evidence type="ECO:0000256" key="2">
    <source>
        <dbReference type="SAM" id="Phobius"/>
    </source>
</evidence>
<organism evidence="3 4">
    <name type="scientific">Herbiconiux oxytropis</name>
    <dbReference type="NCBI Taxonomy" id="2970915"/>
    <lineage>
        <taxon>Bacteria</taxon>
        <taxon>Bacillati</taxon>
        <taxon>Actinomycetota</taxon>
        <taxon>Actinomycetes</taxon>
        <taxon>Micrococcales</taxon>
        <taxon>Microbacteriaceae</taxon>
        <taxon>Herbiconiux</taxon>
    </lineage>
</organism>
<protein>
    <submittedName>
        <fullName evidence="3">DUF3618 domain-containing protein</fullName>
    </submittedName>
</protein>
<reference evidence="3" key="1">
    <citation type="submission" date="2022-08" db="EMBL/GenBank/DDBJ databases">
        <authorList>
            <person name="Deng Y."/>
            <person name="Han X.-F."/>
            <person name="Zhang Y.-Q."/>
        </authorList>
    </citation>
    <scope>NUCLEOTIDE SEQUENCE</scope>
    <source>
        <strain evidence="3">CPCC 203407</strain>
    </source>
</reference>
<proteinExistence type="predicted"/>
<accession>A0AA42BW48</accession>
<dbReference type="EMBL" id="JANLCK010000011">
    <property type="protein sequence ID" value="MCS5727504.1"/>
    <property type="molecule type" value="Genomic_DNA"/>
</dbReference>
<sequence>MEKAADTKKRAGVPGPTGNPADDQLSIPGAVAEVARAAIKARSVQPDQPVGPDGQPAEAPPKRSRPELKADIAAERARLSELVKELEYRLDVGARTREVVEDIKADPVEGVKRHPAAAVGAVVVVAAVGTGVALLVRALLK</sequence>
<dbReference type="AlphaFoldDB" id="A0AA42BW48"/>
<keyword evidence="2" id="KW-1133">Transmembrane helix</keyword>
<dbReference type="RefSeq" id="WP_259530494.1">
    <property type="nucleotide sequence ID" value="NZ_JANLCK010000011.1"/>
</dbReference>
<dbReference type="Proteomes" id="UP001165587">
    <property type="component" value="Unassembled WGS sequence"/>
</dbReference>
<evidence type="ECO:0000313" key="3">
    <source>
        <dbReference type="EMBL" id="MCS5727504.1"/>
    </source>
</evidence>
<feature type="region of interest" description="Disordered" evidence="1">
    <location>
        <begin position="1"/>
        <end position="68"/>
    </location>
</feature>
<dbReference type="Pfam" id="PF12277">
    <property type="entry name" value="DUF3618"/>
    <property type="match status" value="1"/>
</dbReference>
<evidence type="ECO:0000313" key="4">
    <source>
        <dbReference type="Proteomes" id="UP001165587"/>
    </source>
</evidence>
<keyword evidence="2" id="KW-0472">Membrane</keyword>